<reference evidence="4" key="2">
    <citation type="journal article" date="2024" name="Antonie Van Leeuwenhoek">
        <title>Roseihalotalea indica gen. nov., sp. nov., a halophilic Bacteroidetes from mesopelagic Southwest Indian Ocean with higher carbohydrate metabolic potential.</title>
        <authorList>
            <person name="Chen B."/>
            <person name="Zhang M."/>
            <person name="Lin D."/>
            <person name="Ye J."/>
            <person name="Tang K."/>
        </authorList>
    </citation>
    <scope>NUCLEOTIDE SEQUENCE</scope>
    <source>
        <strain evidence="4">TK19036</strain>
    </source>
</reference>
<keyword evidence="2 4" id="KW-0012">Acyltransferase</keyword>
<name>A0AA49JF44_9BACT</name>
<dbReference type="PANTHER" id="PTHR43800:SF1">
    <property type="entry name" value="PEPTIDYL-LYSINE N-ACETYLTRANSFERASE YJAB"/>
    <property type="match status" value="1"/>
</dbReference>
<dbReference type="Pfam" id="PF13673">
    <property type="entry name" value="Acetyltransf_10"/>
    <property type="match status" value="1"/>
</dbReference>
<dbReference type="CDD" id="cd04301">
    <property type="entry name" value="NAT_SF"/>
    <property type="match status" value="1"/>
</dbReference>
<evidence type="ECO:0000259" key="3">
    <source>
        <dbReference type="PROSITE" id="PS51186"/>
    </source>
</evidence>
<dbReference type="AlphaFoldDB" id="A0AA49JF44"/>
<proteinExistence type="predicted"/>
<evidence type="ECO:0000256" key="2">
    <source>
        <dbReference type="ARBA" id="ARBA00023315"/>
    </source>
</evidence>
<evidence type="ECO:0000256" key="1">
    <source>
        <dbReference type="ARBA" id="ARBA00022679"/>
    </source>
</evidence>
<dbReference type="GO" id="GO:0016747">
    <property type="term" value="F:acyltransferase activity, transferring groups other than amino-acyl groups"/>
    <property type="evidence" value="ECO:0007669"/>
    <property type="project" value="InterPro"/>
</dbReference>
<dbReference type="PROSITE" id="PS51186">
    <property type="entry name" value="GNAT"/>
    <property type="match status" value="1"/>
</dbReference>
<evidence type="ECO:0000313" key="4">
    <source>
        <dbReference type="EMBL" id="WKN38843.1"/>
    </source>
</evidence>
<sequence length="151" mass="17317">MKNMHYDIDTIAESEYPEVVELWEASVRATHHFLPEADIQYFKPLILNEYLKAVTLSCIRGENRRILGFLGVADQKIEMLFIHPDARGRGIGKALLNYALKKYNANQVDVNEDNPEAVGFYEHLGFRTIKRSPLDSQGKPYPILHMELLTA</sequence>
<reference evidence="4" key="1">
    <citation type="journal article" date="2023" name="Comput. Struct. Biotechnol. J.">
        <title>Discovery of a novel marine Bacteroidetes with a rich repertoire of carbohydrate-active enzymes.</title>
        <authorList>
            <person name="Chen B."/>
            <person name="Liu G."/>
            <person name="Chen Q."/>
            <person name="Wang H."/>
            <person name="Liu L."/>
            <person name="Tang K."/>
        </authorList>
    </citation>
    <scope>NUCLEOTIDE SEQUENCE</scope>
    <source>
        <strain evidence="4">TK19036</strain>
    </source>
</reference>
<dbReference type="EC" id="2.3.1.-" evidence="4"/>
<feature type="domain" description="N-acetyltransferase" evidence="3">
    <location>
        <begin position="6"/>
        <end position="151"/>
    </location>
</feature>
<dbReference type="InterPro" id="IPR016181">
    <property type="entry name" value="Acyl_CoA_acyltransferase"/>
</dbReference>
<dbReference type="PANTHER" id="PTHR43800">
    <property type="entry name" value="PEPTIDYL-LYSINE N-ACETYLTRANSFERASE YJAB"/>
    <property type="match status" value="1"/>
</dbReference>
<dbReference type="SUPFAM" id="SSF55729">
    <property type="entry name" value="Acyl-CoA N-acyltransferases (Nat)"/>
    <property type="match status" value="1"/>
</dbReference>
<dbReference type="InterPro" id="IPR000182">
    <property type="entry name" value="GNAT_dom"/>
</dbReference>
<organism evidence="4">
    <name type="scientific">Roseihalotalea indica</name>
    <dbReference type="NCBI Taxonomy" id="2867963"/>
    <lineage>
        <taxon>Bacteria</taxon>
        <taxon>Pseudomonadati</taxon>
        <taxon>Bacteroidota</taxon>
        <taxon>Cytophagia</taxon>
        <taxon>Cytophagales</taxon>
        <taxon>Catalimonadaceae</taxon>
        <taxon>Roseihalotalea</taxon>
    </lineage>
</organism>
<keyword evidence="1 4" id="KW-0808">Transferase</keyword>
<protein>
    <submittedName>
        <fullName evidence="4">GNAT family N-acetyltransferase</fullName>
        <ecNumber evidence="4">2.3.1.-</ecNumber>
    </submittedName>
</protein>
<accession>A0AA49JF44</accession>
<dbReference type="Gene3D" id="3.40.630.30">
    <property type="match status" value="1"/>
</dbReference>
<gene>
    <name evidence="4" type="ORF">K4G66_09020</name>
</gene>
<dbReference type="EMBL" id="CP120682">
    <property type="protein sequence ID" value="WKN38843.1"/>
    <property type="molecule type" value="Genomic_DNA"/>
</dbReference>